<keyword evidence="1" id="KW-0808">Transferase</keyword>
<dbReference type="Gene3D" id="3.90.1530.10">
    <property type="entry name" value="Conserved hypothetical protein from pyrococcus furiosus pfu- 392566-001, ParB domain"/>
    <property type="match status" value="1"/>
</dbReference>
<evidence type="ECO:0000256" key="4">
    <source>
        <dbReference type="ARBA" id="ARBA00022840"/>
    </source>
</evidence>
<dbReference type="CDD" id="cd16400">
    <property type="entry name" value="ParB_Srx_like_nuclease"/>
    <property type="match status" value="1"/>
</dbReference>
<keyword evidence="2" id="KW-0547">Nucleotide-binding</keyword>
<keyword evidence="4" id="KW-0067">ATP-binding</keyword>
<dbReference type="Gene3D" id="3.30.1760.10">
    <property type="entry name" value="Conserved hypothetical protein from pyrococcus furiosus pfu- 392566-001, domain 2"/>
    <property type="match status" value="1"/>
</dbReference>
<name>D0KRG3_SACS9</name>
<dbReference type="KEGG" id="sol:Ssol_1089"/>
<dbReference type="InterPro" id="IPR003115">
    <property type="entry name" value="ParB_N"/>
</dbReference>
<dbReference type="InterPro" id="IPR023098">
    <property type="entry name" value="SerK/SbnI_C"/>
</dbReference>
<proteinExistence type="predicted"/>
<evidence type="ECO:0000256" key="1">
    <source>
        <dbReference type="ARBA" id="ARBA00022679"/>
    </source>
</evidence>
<gene>
    <name evidence="6" type="ordered locus">Ssol_1089</name>
</gene>
<accession>D0KRG3</accession>
<feature type="domain" description="ParB-like N-terminal" evidence="5">
    <location>
        <begin position="7"/>
        <end position="88"/>
    </location>
</feature>
<dbReference type="SUPFAM" id="SSF110849">
    <property type="entry name" value="ParB/Sulfiredoxin"/>
    <property type="match status" value="1"/>
</dbReference>
<evidence type="ECO:0000256" key="2">
    <source>
        <dbReference type="ARBA" id="ARBA00022741"/>
    </source>
</evidence>
<evidence type="ECO:0000256" key="3">
    <source>
        <dbReference type="ARBA" id="ARBA00022777"/>
    </source>
</evidence>
<dbReference type="EMBL" id="CP001800">
    <property type="protein sequence ID" value="ACX91332.1"/>
    <property type="molecule type" value="Genomic_DNA"/>
</dbReference>
<dbReference type="SMART" id="SM00470">
    <property type="entry name" value="ParB"/>
    <property type="match status" value="1"/>
</dbReference>
<dbReference type="AlphaFoldDB" id="D0KRG3"/>
<keyword evidence="3" id="KW-0418">Kinase</keyword>
<sequence length="194" mass="22408">MSTIRIEMEKLGDLIPHEDILIDKVVNISFEVQKIRAIKPIIVDENTHVILDGHHRFTAALRLSLPKIPVIYVNYNSTSISVNVWYRRFSKPYIVKSVLSAIYSNGKICAKFDSIRICDDDLYRLYWKLEKVESFLHSIGINVEKDIVGHLEPPSIYKEDVISIANRGLRFPPKTTRHVYEFIIPQKAISIDDT</sequence>
<dbReference type="HOGENOM" id="CLU_107444_0_0_2"/>
<evidence type="ECO:0000313" key="6">
    <source>
        <dbReference type="EMBL" id="ACX91332.1"/>
    </source>
</evidence>
<dbReference type="InterPro" id="IPR036086">
    <property type="entry name" value="ParB/Sulfiredoxin_sf"/>
</dbReference>
<dbReference type="GO" id="GO:0016301">
    <property type="term" value="F:kinase activity"/>
    <property type="evidence" value="ECO:0007669"/>
    <property type="project" value="UniProtKB-KW"/>
</dbReference>
<dbReference type="GO" id="GO:0005524">
    <property type="term" value="F:ATP binding"/>
    <property type="evidence" value="ECO:0007669"/>
    <property type="project" value="UniProtKB-KW"/>
</dbReference>
<evidence type="ECO:0000259" key="5">
    <source>
        <dbReference type="SMART" id="SM00470"/>
    </source>
</evidence>
<protein>
    <submittedName>
        <fullName evidence="6">ParB domain protein nuclease</fullName>
    </submittedName>
</protein>
<organism evidence="6">
    <name type="scientific">Saccharolobus solfataricus (strain 98/2)</name>
    <name type="common">Sulfolobus solfataricus</name>
    <dbReference type="NCBI Taxonomy" id="555311"/>
    <lineage>
        <taxon>Archaea</taxon>
        <taxon>Thermoproteota</taxon>
        <taxon>Thermoprotei</taxon>
        <taxon>Sulfolobales</taxon>
        <taxon>Sulfolobaceae</taxon>
        <taxon>Saccharolobus</taxon>
    </lineage>
</organism>
<reference evidence="6" key="1">
    <citation type="submission" date="2009-10" db="EMBL/GenBank/DDBJ databases">
        <title>Complete sequence of Sulfolobus solfataricus 98/2.</title>
        <authorList>
            <consortium name="US DOE Joint Genome Institute"/>
            <person name="Lucas S."/>
            <person name="Copeland A."/>
            <person name="Lapidus A."/>
            <person name="Glavina del Rio T."/>
            <person name="Tice H."/>
            <person name="Bruce D."/>
            <person name="Goodwin L."/>
            <person name="Pitluck S."/>
            <person name="Munk A.C."/>
            <person name="Brettin T."/>
            <person name="Detter J.C."/>
            <person name="Han C."/>
            <person name="Tapia R."/>
            <person name="Larimer F."/>
            <person name="Land M."/>
            <person name="Hauser L."/>
            <person name="Kyrpides N."/>
            <person name="Ovchinnikova G."/>
            <person name="Mead D."/>
        </authorList>
    </citation>
    <scope>NUCLEOTIDE SEQUENCE [LARGE SCALE GENOMIC DNA]</scope>
    <source>
        <strain evidence="6">98/2</strain>
    </source>
</reference>